<evidence type="ECO:0000313" key="5">
    <source>
        <dbReference type="EMBL" id="MBE6513237.1"/>
    </source>
</evidence>
<keyword evidence="2" id="KW-0238">DNA-binding</keyword>
<dbReference type="Proteomes" id="UP000732619">
    <property type="component" value="Unassembled WGS sequence"/>
</dbReference>
<evidence type="ECO:0000313" key="6">
    <source>
        <dbReference type="Proteomes" id="UP000732619"/>
    </source>
</evidence>
<proteinExistence type="predicted"/>
<dbReference type="EMBL" id="SUTG01000060">
    <property type="protein sequence ID" value="MBE6513237.1"/>
    <property type="molecule type" value="Genomic_DNA"/>
</dbReference>
<dbReference type="Gene3D" id="1.10.10.10">
    <property type="entry name" value="Winged helix-like DNA-binding domain superfamily/Winged helix DNA-binding domain"/>
    <property type="match status" value="1"/>
</dbReference>
<dbReference type="PROSITE" id="PS50995">
    <property type="entry name" value="HTH_MARR_2"/>
    <property type="match status" value="1"/>
</dbReference>
<evidence type="ECO:0000256" key="3">
    <source>
        <dbReference type="ARBA" id="ARBA00023163"/>
    </source>
</evidence>
<evidence type="ECO:0000256" key="1">
    <source>
        <dbReference type="ARBA" id="ARBA00023015"/>
    </source>
</evidence>
<dbReference type="InterPro" id="IPR000835">
    <property type="entry name" value="HTH_MarR-typ"/>
</dbReference>
<protein>
    <submittedName>
        <fullName evidence="5">MarR family transcriptional regulator</fullName>
    </submittedName>
</protein>
<dbReference type="AlphaFoldDB" id="A0A8T3VR92"/>
<gene>
    <name evidence="5" type="ORF">E7Z75_08890</name>
</gene>
<dbReference type="PANTHER" id="PTHR42756">
    <property type="entry name" value="TRANSCRIPTIONAL REGULATOR, MARR"/>
    <property type="match status" value="1"/>
</dbReference>
<evidence type="ECO:0000256" key="2">
    <source>
        <dbReference type="ARBA" id="ARBA00023125"/>
    </source>
</evidence>
<dbReference type="InterPro" id="IPR036390">
    <property type="entry name" value="WH_DNA-bd_sf"/>
</dbReference>
<comment type="caution">
    <text evidence="5">The sequence shown here is derived from an EMBL/GenBank/DDBJ whole genome shotgun (WGS) entry which is preliminary data.</text>
</comment>
<dbReference type="PROSITE" id="PS01117">
    <property type="entry name" value="HTH_MARR_1"/>
    <property type="match status" value="1"/>
</dbReference>
<accession>A0A8T3VR92</accession>
<dbReference type="InterPro" id="IPR023187">
    <property type="entry name" value="Tscrpt_reg_MarR-type_CS"/>
</dbReference>
<dbReference type="SMART" id="SM00347">
    <property type="entry name" value="HTH_MARR"/>
    <property type="match status" value="1"/>
</dbReference>
<reference evidence="5" key="1">
    <citation type="submission" date="2019-04" db="EMBL/GenBank/DDBJ databases">
        <title>Evolution of Biomass-Degrading Anaerobic Consortia Revealed by Metagenomics.</title>
        <authorList>
            <person name="Peng X."/>
        </authorList>
    </citation>
    <scope>NUCLEOTIDE SEQUENCE</scope>
    <source>
        <strain evidence="5">SIG14</strain>
    </source>
</reference>
<dbReference type="SUPFAM" id="SSF46785">
    <property type="entry name" value="Winged helix' DNA-binding domain"/>
    <property type="match status" value="1"/>
</dbReference>
<dbReference type="GO" id="GO:0003700">
    <property type="term" value="F:DNA-binding transcription factor activity"/>
    <property type="evidence" value="ECO:0007669"/>
    <property type="project" value="InterPro"/>
</dbReference>
<sequence>MESESFQGIMDSSPLVAWIHNMSKNHFKYLKSKIAEFDLGHEVRYIMMIYDNPCISQDDLVIMSGQSKGNIAKSLKKLEDDGFIKREVNPENRRKYMLKTTSKGDELVPKVRQISKDWEKEVGITEDDREIIERIKEIAINGMKLVEDL</sequence>
<evidence type="ECO:0000259" key="4">
    <source>
        <dbReference type="PROSITE" id="PS50995"/>
    </source>
</evidence>
<organism evidence="5 6">
    <name type="scientific">Methanobrevibacter olleyae</name>
    <dbReference type="NCBI Taxonomy" id="294671"/>
    <lineage>
        <taxon>Archaea</taxon>
        <taxon>Methanobacteriati</taxon>
        <taxon>Methanobacteriota</taxon>
        <taxon>Methanomada group</taxon>
        <taxon>Methanobacteria</taxon>
        <taxon>Methanobacteriales</taxon>
        <taxon>Methanobacteriaceae</taxon>
        <taxon>Methanobrevibacter</taxon>
    </lineage>
</organism>
<name>A0A8T3VR92_METOL</name>
<dbReference type="PANTHER" id="PTHR42756:SF1">
    <property type="entry name" value="TRANSCRIPTIONAL REPRESSOR OF EMRAB OPERON"/>
    <property type="match status" value="1"/>
</dbReference>
<feature type="domain" description="HTH marR-type" evidence="4">
    <location>
        <begin position="12"/>
        <end position="141"/>
    </location>
</feature>
<dbReference type="InterPro" id="IPR036388">
    <property type="entry name" value="WH-like_DNA-bd_sf"/>
</dbReference>
<keyword evidence="3" id="KW-0804">Transcription</keyword>
<keyword evidence="1" id="KW-0805">Transcription regulation</keyword>
<dbReference type="Pfam" id="PF01047">
    <property type="entry name" value="MarR"/>
    <property type="match status" value="1"/>
</dbReference>
<dbReference type="GO" id="GO:0003677">
    <property type="term" value="F:DNA binding"/>
    <property type="evidence" value="ECO:0007669"/>
    <property type="project" value="UniProtKB-KW"/>
</dbReference>